<keyword evidence="6" id="KW-0472">Membrane</keyword>
<dbReference type="Proteomes" id="UP000666562">
    <property type="component" value="Unassembled WGS sequence"/>
</dbReference>
<reference evidence="11" key="1">
    <citation type="submission" date="2020-03" db="EMBL/GenBank/DDBJ databases">
        <title>Genome differentiation and subclade ecological adaptation of Prochlorococcus HLII clade in the global ocean.</title>
        <authorList>
            <person name="Yan W."/>
            <person name="Fen X."/>
            <person name="Zhang W."/>
        </authorList>
    </citation>
    <scope>NUCLEOTIDE SEQUENCE</scope>
    <source>
        <strain evidence="11">XMU1401</strain>
    </source>
</reference>
<dbReference type="GO" id="GO:0009986">
    <property type="term" value="C:cell surface"/>
    <property type="evidence" value="ECO:0007669"/>
    <property type="project" value="UniProtKB-SubCell"/>
</dbReference>
<comment type="caution">
    <text evidence="11">The sequence shown here is derived from an EMBL/GenBank/DDBJ whole genome shotgun (WGS) entry which is preliminary data.</text>
</comment>
<dbReference type="RefSeq" id="WP_209044388.1">
    <property type="nucleotide sequence ID" value="NZ_JAAORC010000001.1"/>
</dbReference>
<name>A0A8I1WYA0_PROMR</name>
<dbReference type="CDD" id="cd14686">
    <property type="entry name" value="bZIP"/>
    <property type="match status" value="1"/>
</dbReference>
<keyword evidence="8" id="KW-0175">Coiled coil</keyword>
<evidence type="ECO:0000256" key="5">
    <source>
        <dbReference type="ARBA" id="ARBA00022729"/>
    </source>
</evidence>
<evidence type="ECO:0000256" key="1">
    <source>
        <dbReference type="ARBA" id="ARBA00004241"/>
    </source>
</evidence>
<evidence type="ECO:0000259" key="10">
    <source>
        <dbReference type="Pfam" id="PF03895"/>
    </source>
</evidence>
<dbReference type="EMBL" id="JAAORC010000001">
    <property type="protein sequence ID" value="MBO8221941.1"/>
    <property type="molecule type" value="Genomic_DNA"/>
</dbReference>
<dbReference type="Gene3D" id="1.20.5.340">
    <property type="match status" value="2"/>
</dbReference>
<keyword evidence="3" id="KW-1134">Transmembrane beta strand</keyword>
<evidence type="ECO:0000313" key="12">
    <source>
        <dbReference type="Proteomes" id="UP000666562"/>
    </source>
</evidence>
<dbReference type="SUPFAM" id="SSF54523">
    <property type="entry name" value="Pili subunits"/>
    <property type="match status" value="1"/>
</dbReference>
<dbReference type="InterPro" id="IPR045584">
    <property type="entry name" value="Pilin-like"/>
</dbReference>
<comment type="subcellular location">
    <subcellularLocation>
        <location evidence="2">Cell outer membrane</location>
    </subcellularLocation>
    <subcellularLocation>
        <location evidence="1">Cell surface</location>
    </subcellularLocation>
</comment>
<feature type="domain" description="Trimeric autotransporter adhesin YadA-like C-terminal membrane anchor" evidence="10">
    <location>
        <begin position="420"/>
        <end position="474"/>
    </location>
</feature>
<evidence type="ECO:0000256" key="4">
    <source>
        <dbReference type="ARBA" id="ARBA00022692"/>
    </source>
</evidence>
<proteinExistence type="predicted"/>
<accession>A0A8I1WYA0</accession>
<evidence type="ECO:0000256" key="3">
    <source>
        <dbReference type="ARBA" id="ARBA00022452"/>
    </source>
</evidence>
<feature type="chain" id="PRO_5034173020" description="Trimeric autotransporter adhesin YadA-like C-terminal membrane anchor domain-containing protein" evidence="9">
    <location>
        <begin position="24"/>
        <end position="546"/>
    </location>
</feature>
<evidence type="ECO:0000256" key="2">
    <source>
        <dbReference type="ARBA" id="ARBA00004442"/>
    </source>
</evidence>
<gene>
    <name evidence="11" type="ORF">HA142_00260</name>
</gene>
<dbReference type="InterPro" id="IPR005594">
    <property type="entry name" value="YadA_C"/>
</dbReference>
<organism evidence="11 12">
    <name type="scientific">Prochlorococcus marinus str. XMU1401</name>
    <dbReference type="NCBI Taxonomy" id="2052594"/>
    <lineage>
        <taxon>Bacteria</taxon>
        <taxon>Bacillati</taxon>
        <taxon>Cyanobacteriota</taxon>
        <taxon>Cyanophyceae</taxon>
        <taxon>Synechococcales</taxon>
        <taxon>Prochlorococcaceae</taxon>
        <taxon>Prochlorococcus</taxon>
    </lineage>
</organism>
<keyword evidence="5 9" id="KW-0732">Signal</keyword>
<protein>
    <recommendedName>
        <fullName evidence="10">Trimeric autotransporter adhesin YadA-like C-terminal membrane anchor domain-containing protein</fullName>
    </recommendedName>
</protein>
<evidence type="ECO:0000256" key="8">
    <source>
        <dbReference type="SAM" id="Coils"/>
    </source>
</evidence>
<feature type="coiled-coil region" evidence="8">
    <location>
        <begin position="496"/>
        <end position="530"/>
    </location>
</feature>
<keyword evidence="7" id="KW-0998">Cell outer membrane</keyword>
<evidence type="ECO:0000256" key="7">
    <source>
        <dbReference type="ARBA" id="ARBA00023237"/>
    </source>
</evidence>
<evidence type="ECO:0000313" key="11">
    <source>
        <dbReference type="EMBL" id="MBO8221941.1"/>
    </source>
</evidence>
<sequence>MKKLFSLCLISWSFLIGSNPIKADEAYVFNLSSEGYSGVDTYEFFKTVRAGNSYTLEILTTLSAAGINLDDSASGYDQSTNELWMFDLTSDNYKIYSITNNSWSEGTVSTETKDSTPNYYVIDGVSKRTGITTNTSNISSNDTDIASNTSSITTNSSNISSNDTDIASNASSISTNSSNISSNDTDIASNTSSITTNSSNISSNDTDIASNASSISTNSSNISSNDTDIASNASSISTNSSNISSNDTDIASNASSISTNSSNISSNDTDISALQGLISTKSGSTTTARIGDSTKNTLEIGPTTNPITINQSGISVSGGNLIKKDSDGNIHIGKNSFVIGDDVLNGAHPIWAEDENGNKIPINIYGSKLLIDGVEVTPTGTIPQVTTNKNNISTNSSNIKNLGEGVAGSTALTAALTALPQTSKESKLSCGVGTGAYSSRYAVGFGCASKVNKRVDINAGGSYVFGGSKSYGAGTLDSGVVKAGFVFKLGELNKSQKISKTEKENLESKIGSLEEKNKQLLARLERLEKIALGDLKSKDLAVYKLQ</sequence>
<dbReference type="AlphaFoldDB" id="A0A8I1WYA0"/>
<feature type="signal peptide" evidence="9">
    <location>
        <begin position="1"/>
        <end position="23"/>
    </location>
</feature>
<dbReference type="GO" id="GO:0009279">
    <property type="term" value="C:cell outer membrane"/>
    <property type="evidence" value="ECO:0007669"/>
    <property type="project" value="UniProtKB-SubCell"/>
</dbReference>
<evidence type="ECO:0000256" key="6">
    <source>
        <dbReference type="ARBA" id="ARBA00023136"/>
    </source>
</evidence>
<dbReference type="Gene3D" id="3.30.1300.30">
    <property type="entry name" value="GSPII I/J protein-like"/>
    <property type="match status" value="1"/>
</dbReference>
<keyword evidence="4" id="KW-0812">Transmembrane</keyword>
<dbReference type="Pfam" id="PF03895">
    <property type="entry name" value="YadA_anchor"/>
    <property type="match status" value="1"/>
</dbReference>
<evidence type="ECO:0000256" key="9">
    <source>
        <dbReference type="SAM" id="SignalP"/>
    </source>
</evidence>